<accession>A0A6A6XQ36</accession>
<gene>
    <name evidence="3" type="ORF">K505DRAFT_268397</name>
</gene>
<sequence length="764" mass="86679">MSTSNICNFCIENIVRSKASWGLHHPSCNSLFNSTRNRCAFCSLLYEDVKARQEQLEEFRGTDDILYRWLYEDVRQTEKLSTGQGFTTSLYRWSIRSLGKTRESKTMVALTFRVVPKEEKESDARPKVENVTFGLPERVFYCFSETELGVLFGKGTIGDTTNPHKNAGVQVERWIQSCDRNHKHCPTRAKPWGAFVPTRLLVVGTKGSEKPIQVVDTKKNNIKGHYVTLSHCWGPPKLNEPKKDALTINTMDQFMTLGVAWKDLSKNFQQGIEVARFLEIEYMWIDSLCIIQGDAKDWETEGALMHKVYRNSYCNIAAVDSKDSTGGLFRERKQHQVLPASFEGDGNSPMFGNKIWRAVREDLWEQDLLKTPLYGRGWVFQERMLSPRALHFSKHQIFWDCAEISACETVPGGLPLPLDRRAAADRHWRGRLQEAGPNRWMLVSGANDDSIEEFWKVAVENYTSCDLTQQTDKTIAVWGVAKLVRDSLGEEYGAGLWERELAEQLAWRVADCTISERPKELQHIPSWTWASIKGKILVGNSRPPKRSYTTRDYSGKPLSFKLKGDARPIAHRERSEDIKVELAAMSKELQSAADKRKNSGLSNDPSRIDKSAETASRDQEPKLLDTTIEMQGYINTAPLRWSEVSDKWALDVTANTGFKTKDAIVTAFPDVKRDLNTIEVSFVILSLTHHNGPGSLPSLSEIREDSWYSGVGIMLKPSGERDGRYVRTGALNIQYLSVGTWKYLQNTSTGREGSDEAGMKFQLE</sequence>
<evidence type="ECO:0000259" key="2">
    <source>
        <dbReference type="Pfam" id="PF06985"/>
    </source>
</evidence>
<name>A0A6A6XQ36_9PLEO</name>
<evidence type="ECO:0000313" key="3">
    <source>
        <dbReference type="EMBL" id="KAF2798055.1"/>
    </source>
</evidence>
<organism evidence="3 4">
    <name type="scientific">Melanomma pulvis-pyrius CBS 109.77</name>
    <dbReference type="NCBI Taxonomy" id="1314802"/>
    <lineage>
        <taxon>Eukaryota</taxon>
        <taxon>Fungi</taxon>
        <taxon>Dikarya</taxon>
        <taxon>Ascomycota</taxon>
        <taxon>Pezizomycotina</taxon>
        <taxon>Dothideomycetes</taxon>
        <taxon>Pleosporomycetidae</taxon>
        <taxon>Pleosporales</taxon>
        <taxon>Melanommataceae</taxon>
        <taxon>Melanomma</taxon>
    </lineage>
</organism>
<dbReference type="PANTHER" id="PTHR33112:SF10">
    <property type="entry name" value="TOL"/>
    <property type="match status" value="1"/>
</dbReference>
<feature type="region of interest" description="Disordered" evidence="1">
    <location>
        <begin position="591"/>
        <end position="621"/>
    </location>
</feature>
<reference evidence="3" key="1">
    <citation type="journal article" date="2020" name="Stud. Mycol.">
        <title>101 Dothideomycetes genomes: a test case for predicting lifestyles and emergence of pathogens.</title>
        <authorList>
            <person name="Haridas S."/>
            <person name="Albert R."/>
            <person name="Binder M."/>
            <person name="Bloem J."/>
            <person name="Labutti K."/>
            <person name="Salamov A."/>
            <person name="Andreopoulos B."/>
            <person name="Baker S."/>
            <person name="Barry K."/>
            <person name="Bills G."/>
            <person name="Bluhm B."/>
            <person name="Cannon C."/>
            <person name="Castanera R."/>
            <person name="Culley D."/>
            <person name="Daum C."/>
            <person name="Ezra D."/>
            <person name="Gonzalez J."/>
            <person name="Henrissat B."/>
            <person name="Kuo A."/>
            <person name="Liang C."/>
            <person name="Lipzen A."/>
            <person name="Lutzoni F."/>
            <person name="Magnuson J."/>
            <person name="Mondo S."/>
            <person name="Nolan M."/>
            <person name="Ohm R."/>
            <person name="Pangilinan J."/>
            <person name="Park H.-J."/>
            <person name="Ramirez L."/>
            <person name="Alfaro M."/>
            <person name="Sun H."/>
            <person name="Tritt A."/>
            <person name="Yoshinaga Y."/>
            <person name="Zwiers L.-H."/>
            <person name="Turgeon B."/>
            <person name="Goodwin S."/>
            <person name="Spatafora J."/>
            <person name="Crous P."/>
            <person name="Grigoriev I."/>
        </authorList>
    </citation>
    <scope>NUCLEOTIDE SEQUENCE</scope>
    <source>
        <strain evidence="3">CBS 109.77</strain>
    </source>
</reference>
<keyword evidence="4" id="KW-1185">Reference proteome</keyword>
<dbReference type="InterPro" id="IPR010730">
    <property type="entry name" value="HET"/>
</dbReference>
<dbReference type="AlphaFoldDB" id="A0A6A6XQ36"/>
<dbReference type="Proteomes" id="UP000799757">
    <property type="component" value="Unassembled WGS sequence"/>
</dbReference>
<proteinExistence type="predicted"/>
<dbReference type="Pfam" id="PF06985">
    <property type="entry name" value="HET"/>
    <property type="match status" value="1"/>
</dbReference>
<evidence type="ECO:0000256" key="1">
    <source>
        <dbReference type="SAM" id="MobiDB-lite"/>
    </source>
</evidence>
<feature type="compositionally biased region" description="Basic and acidic residues" evidence="1">
    <location>
        <begin position="606"/>
        <end position="621"/>
    </location>
</feature>
<evidence type="ECO:0000313" key="4">
    <source>
        <dbReference type="Proteomes" id="UP000799757"/>
    </source>
</evidence>
<dbReference type="EMBL" id="MU001792">
    <property type="protein sequence ID" value="KAF2798055.1"/>
    <property type="molecule type" value="Genomic_DNA"/>
</dbReference>
<protein>
    <submittedName>
        <fullName evidence="3">HET-domain-containing protein</fullName>
    </submittedName>
</protein>
<dbReference type="OrthoDB" id="5362512at2759"/>
<dbReference type="PANTHER" id="PTHR33112">
    <property type="entry name" value="DOMAIN PROTEIN, PUTATIVE-RELATED"/>
    <property type="match status" value="1"/>
</dbReference>
<feature type="domain" description="Heterokaryon incompatibility" evidence="2">
    <location>
        <begin position="226"/>
        <end position="382"/>
    </location>
</feature>